<dbReference type="SUPFAM" id="SSF52518">
    <property type="entry name" value="Thiamin diphosphate-binding fold (THDP-binding)"/>
    <property type="match status" value="2"/>
</dbReference>
<dbReference type="GO" id="GO:0009234">
    <property type="term" value="P:menaquinone biosynthetic process"/>
    <property type="evidence" value="ECO:0007669"/>
    <property type="project" value="InterPro"/>
</dbReference>
<dbReference type="PIRSF" id="PIRSF004983">
    <property type="entry name" value="MenD"/>
    <property type="match status" value="1"/>
</dbReference>
<dbReference type="InterPro" id="IPR029061">
    <property type="entry name" value="THDP-binding"/>
</dbReference>
<evidence type="ECO:0000256" key="1">
    <source>
        <dbReference type="ARBA" id="ARBA00022679"/>
    </source>
</evidence>
<evidence type="ECO:0000313" key="7">
    <source>
        <dbReference type="EMBL" id="KAB7462554.1"/>
    </source>
</evidence>
<dbReference type="EMBL" id="CACRSP010000015">
    <property type="protein sequence ID" value="VYT21471.1"/>
    <property type="molecule type" value="Genomic_DNA"/>
</dbReference>
<dbReference type="Proteomes" id="UP000429211">
    <property type="component" value="Unassembled WGS sequence"/>
</dbReference>
<evidence type="ECO:0000256" key="2">
    <source>
        <dbReference type="ARBA" id="ARBA00022723"/>
    </source>
</evidence>
<dbReference type="PANTHER" id="PTHR42916:SF1">
    <property type="entry name" value="PROTEIN PHYLLO, CHLOROPLASTIC"/>
    <property type="match status" value="1"/>
</dbReference>
<dbReference type="EMBL" id="WDPD01000001">
    <property type="protein sequence ID" value="KAB7462554.1"/>
    <property type="molecule type" value="Genomic_DNA"/>
</dbReference>
<dbReference type="GO" id="GO:0030976">
    <property type="term" value="F:thiamine pyrophosphate binding"/>
    <property type="evidence" value="ECO:0007669"/>
    <property type="project" value="InterPro"/>
</dbReference>
<dbReference type="Gene3D" id="3.40.50.1220">
    <property type="entry name" value="TPP-binding domain"/>
    <property type="match status" value="1"/>
</dbReference>
<organism evidence="8">
    <name type="scientific">Bifidobacterium dentium</name>
    <dbReference type="NCBI Taxonomy" id="1689"/>
    <lineage>
        <taxon>Bacteria</taxon>
        <taxon>Bacillati</taxon>
        <taxon>Actinomycetota</taxon>
        <taxon>Actinomycetes</taxon>
        <taxon>Bifidobacteriales</taxon>
        <taxon>Bifidobacteriaceae</taxon>
        <taxon>Bifidobacterium</taxon>
    </lineage>
</organism>
<dbReference type="PANTHER" id="PTHR42916">
    <property type="entry name" value="2-SUCCINYL-5-ENOLPYRUVYL-6-HYDROXY-3-CYCLOHEXENE-1-CARBOXYLATE SYNTHASE"/>
    <property type="match status" value="1"/>
</dbReference>
<keyword evidence="4" id="KW-0786">Thiamine pyrophosphate</keyword>
<reference evidence="8" key="2">
    <citation type="submission" date="2019-11" db="EMBL/GenBank/DDBJ databases">
        <authorList>
            <person name="Feng L."/>
        </authorList>
    </citation>
    <scope>NUCLEOTIDE SEQUENCE</scope>
    <source>
        <strain evidence="8">BdentiumLFYP24</strain>
    </source>
</reference>
<dbReference type="CDD" id="cd02009">
    <property type="entry name" value="TPP_SHCHC_synthase"/>
    <property type="match status" value="1"/>
</dbReference>
<evidence type="ECO:0000256" key="5">
    <source>
        <dbReference type="ARBA" id="ARBA00023211"/>
    </source>
</evidence>
<dbReference type="EC" id="2.2.1.9" evidence="8"/>
<dbReference type="InterPro" id="IPR012001">
    <property type="entry name" value="Thiamin_PyroP_enz_TPP-bd_dom"/>
</dbReference>
<keyword evidence="2" id="KW-0479">Metal-binding</keyword>
<dbReference type="GO" id="GO:0000287">
    <property type="term" value="F:magnesium ion binding"/>
    <property type="evidence" value="ECO:0007669"/>
    <property type="project" value="UniProtKB-ARBA"/>
</dbReference>
<evidence type="ECO:0000259" key="6">
    <source>
        <dbReference type="Pfam" id="PF02776"/>
    </source>
</evidence>
<dbReference type="InterPro" id="IPR004433">
    <property type="entry name" value="MenaQ_synth_MenD"/>
</dbReference>
<protein>
    <submittedName>
        <fullName evidence="8">2-succinyl-5-enolpyruvyl-6-hydroxy-3-cyclohexene-1-carboxylate synthase</fullName>
        <ecNumber evidence="8">2.2.1.9</ecNumber>
    </submittedName>
</protein>
<proteinExistence type="predicted"/>
<gene>
    <name evidence="8" type="primary">menD</name>
    <name evidence="8" type="ORF">BDLFYP24_00584</name>
    <name evidence="7" type="ORF">GBB04_01930</name>
</gene>
<sequence>MPNNMENISIVTRLLKANGINHVVISPGGTNIAFIKALQNDPFFTCHSVVDERSAAYFAIGIYLQTGIPVALCCTSAQATRNYVPGLTEAYYKRVPLFVISMQKHPRFTYQEYMQAPDQGSLPADSVKKSFTLPYISDVNDVYHSIRMANQAIQELTHNGFGPVQLCVPWLDFPLGNEEPILRCVQRHGTEDCWNLPLKGKKVMVVIGEHRPFNARIHKLINDFCERWGAVVYANLLSNFHSPYCVATNMLMSSLSMETFGQMAPDIMITIGGQTGDYPLYRMISKPEFASIEHWRIAEDGNVVDTYDKLTEVFQCSEDFFFERACSVEDDQARNDDAYIDQWRGLLSNVTTRVQVPFSNAAIAQYMSSRIPVQSTIQLSILNSLRVWELFTFDDSITFFSNVGAFGIDGGMSTLIGQSFATEDLCIMVTGDLAFLYDINSLSIRGVKPNVRILLINNNGGFEFKLGVGHDEDVDRYIAAGGHFKTASGWASDCGFTYMSASSMDEFEQLSEAFLADSSKPVVLEVFVSDDNENEAYQRLIEANQMLSFSESVKKRMKQSIKRVIGAGNARQAASLFTGRK</sequence>
<reference evidence="7 9" key="1">
    <citation type="journal article" date="2019" name="Nat. Med.">
        <title>A library of human gut bacterial isolates paired with longitudinal multiomics data enables mechanistic microbiome research.</title>
        <authorList>
            <person name="Poyet M."/>
            <person name="Groussin M."/>
            <person name="Gibbons S.M."/>
            <person name="Avila-Pacheco J."/>
            <person name="Jiang X."/>
            <person name="Kearney S.M."/>
            <person name="Perrotta A.R."/>
            <person name="Berdy B."/>
            <person name="Zhao S."/>
            <person name="Lieberman T.D."/>
            <person name="Swanson P.K."/>
            <person name="Smith M."/>
            <person name="Roesemann S."/>
            <person name="Alexander J.E."/>
            <person name="Rich S.A."/>
            <person name="Livny J."/>
            <person name="Vlamakis H."/>
            <person name="Clish C."/>
            <person name="Bullock K."/>
            <person name="Deik A."/>
            <person name="Scott J."/>
            <person name="Pierce K.A."/>
            <person name="Xavier R.J."/>
            <person name="Alm E.J."/>
        </authorList>
    </citation>
    <scope>NUCLEOTIDE SEQUENCE [LARGE SCALE GENOMIC DNA]</scope>
    <source>
        <strain evidence="7 9">BIOML-A2</strain>
    </source>
</reference>
<keyword evidence="1 8" id="KW-0808">Transferase</keyword>
<evidence type="ECO:0000256" key="3">
    <source>
        <dbReference type="ARBA" id="ARBA00022842"/>
    </source>
</evidence>
<name>A0A6N2UZD0_9BIFI</name>
<keyword evidence="3" id="KW-0460">Magnesium</keyword>
<dbReference type="GO" id="GO:0070204">
    <property type="term" value="F:2-succinyl-5-enolpyruvyl-6-hydroxy-3-cyclohexene-1-carboxylic-acid synthase activity"/>
    <property type="evidence" value="ECO:0007669"/>
    <property type="project" value="UniProtKB-EC"/>
</dbReference>
<dbReference type="Gene3D" id="3.40.50.970">
    <property type="match status" value="2"/>
</dbReference>
<dbReference type="Pfam" id="PF02776">
    <property type="entry name" value="TPP_enzyme_N"/>
    <property type="match status" value="1"/>
</dbReference>
<keyword evidence="5" id="KW-0464">Manganese</keyword>
<accession>A0A6N2UZD0</accession>
<feature type="domain" description="Thiamine pyrophosphate enzyme N-terminal TPP-binding" evidence="6">
    <location>
        <begin position="10"/>
        <end position="120"/>
    </location>
</feature>
<evidence type="ECO:0000313" key="8">
    <source>
        <dbReference type="EMBL" id="VYT21471.1"/>
    </source>
</evidence>
<dbReference type="AlphaFoldDB" id="A0A6N2UZD0"/>
<evidence type="ECO:0000313" key="9">
    <source>
        <dbReference type="Proteomes" id="UP000429211"/>
    </source>
</evidence>
<dbReference type="RefSeq" id="WP_034520484.1">
    <property type="nucleotide sequence ID" value="NZ_CACRSP010000015.1"/>
</dbReference>
<evidence type="ECO:0000256" key="4">
    <source>
        <dbReference type="ARBA" id="ARBA00023052"/>
    </source>
</evidence>
<dbReference type="CDD" id="cd07037">
    <property type="entry name" value="TPP_PYR_MenD"/>
    <property type="match status" value="1"/>
</dbReference>